<feature type="compositionally biased region" description="Polar residues" evidence="2">
    <location>
        <begin position="509"/>
        <end position="519"/>
    </location>
</feature>
<dbReference type="Pfam" id="PF04385">
    <property type="entry name" value="FAINT"/>
    <property type="match status" value="1"/>
</dbReference>
<feature type="compositionally biased region" description="Polar residues" evidence="2">
    <location>
        <begin position="753"/>
        <end position="766"/>
    </location>
</feature>
<feature type="region of interest" description="Disordered" evidence="2">
    <location>
        <begin position="507"/>
        <end position="585"/>
    </location>
</feature>
<gene>
    <name evidence="3" type="ORF">MACJ_002571</name>
</gene>
<dbReference type="InterPro" id="IPR007480">
    <property type="entry name" value="DUF529"/>
</dbReference>
<evidence type="ECO:0000256" key="1">
    <source>
        <dbReference type="SAM" id="Coils"/>
    </source>
</evidence>
<name>A0A976M673_THEOR</name>
<evidence type="ECO:0000256" key="2">
    <source>
        <dbReference type="SAM" id="MobiDB-lite"/>
    </source>
</evidence>
<feature type="coiled-coil region" evidence="1">
    <location>
        <begin position="208"/>
        <end position="249"/>
    </location>
</feature>
<feature type="compositionally biased region" description="Basic and acidic residues" evidence="2">
    <location>
        <begin position="558"/>
        <end position="580"/>
    </location>
</feature>
<feature type="region of interest" description="Disordered" evidence="2">
    <location>
        <begin position="31"/>
        <end position="175"/>
    </location>
</feature>
<feature type="compositionally biased region" description="Polar residues" evidence="2">
    <location>
        <begin position="36"/>
        <end position="53"/>
    </location>
</feature>
<dbReference type="Proteomes" id="UP000244803">
    <property type="component" value="Chromosome 4"/>
</dbReference>
<reference evidence="3" key="1">
    <citation type="submission" date="2022-07" db="EMBL/GenBank/DDBJ databases">
        <title>Evaluation of T. orientalis genome assembly methods using nanopore sequencing and analysis of variation between genomes.</title>
        <authorList>
            <person name="Yam J."/>
            <person name="Micallef M.L."/>
            <person name="Liu M."/>
            <person name="Djordjevic S.P."/>
            <person name="Bogema D.R."/>
            <person name="Jenkins C."/>
        </authorList>
    </citation>
    <scope>NUCLEOTIDE SEQUENCE</scope>
    <source>
        <strain evidence="3">Fish Creek</strain>
    </source>
</reference>
<proteinExistence type="predicted"/>
<feature type="compositionally biased region" description="Polar residues" evidence="2">
    <location>
        <begin position="696"/>
        <end position="709"/>
    </location>
</feature>
<dbReference type="EMBL" id="CP056067">
    <property type="protein sequence ID" value="UKJ89323.2"/>
    <property type="molecule type" value="Genomic_DNA"/>
</dbReference>
<feature type="compositionally biased region" description="Basic and acidic residues" evidence="2">
    <location>
        <begin position="162"/>
        <end position="175"/>
    </location>
</feature>
<dbReference type="AlphaFoldDB" id="A0A976M673"/>
<accession>A0A976M673</accession>
<protein>
    <submittedName>
        <fullName evidence="3">Uncharacterized protein</fullName>
    </submittedName>
</protein>
<evidence type="ECO:0000313" key="3">
    <source>
        <dbReference type="EMBL" id="UKJ89323.2"/>
    </source>
</evidence>
<feature type="compositionally biased region" description="Low complexity" evidence="2">
    <location>
        <begin position="740"/>
        <end position="752"/>
    </location>
</feature>
<feature type="compositionally biased region" description="Gly residues" evidence="2">
    <location>
        <begin position="777"/>
        <end position="786"/>
    </location>
</feature>
<organism evidence="3 4">
    <name type="scientific">Theileria orientalis</name>
    <dbReference type="NCBI Taxonomy" id="68886"/>
    <lineage>
        <taxon>Eukaryota</taxon>
        <taxon>Sar</taxon>
        <taxon>Alveolata</taxon>
        <taxon>Apicomplexa</taxon>
        <taxon>Aconoidasida</taxon>
        <taxon>Piroplasmida</taxon>
        <taxon>Theileriidae</taxon>
        <taxon>Theileria</taxon>
    </lineage>
</organism>
<feature type="coiled-coil region" evidence="1">
    <location>
        <begin position="337"/>
        <end position="455"/>
    </location>
</feature>
<evidence type="ECO:0000313" key="4">
    <source>
        <dbReference type="Proteomes" id="UP000244803"/>
    </source>
</evidence>
<sequence>MKINTISAYALVYLLARGHWNLIVPVRADGEGDGSTGNTESPASHADGTTASTPADAGSALTTSTPTTGTGSKPGSRASSKAGSTSGSTAGSRASSTAGSRAGSVPDLTSLDSTDPSSTLTAPAAGDGTGADASLTVSTGADGSVASSDGSTDAGLASAEPAEAKPAESAEAEPAKTVELGSLFLGDGGSTVEYTPGLFDKAALDAKKADAMGLADEARKTAEKLKKAAEDIIKQAEELTKAAEDAKDIESLTAKMDAAAYNVGVARTGAADVSKPLDMTYYDSFPSGHHHRADYDLLIKMYKQYRRENNEMYYDGFPTGWHFENPALFDEAKKYRDEKYEKDRKAKKEQIEAKEAEITAKDGQIVAKEGEMALKKEALEDKHEQLDAKKQEVNEMRAVIAELHRQLTVLEADARTLNAEHGKLYGEFKLLEMEHKKLEDDKKKLHGEHALLEEEDRNIVRGYYELSGITSYVDGRPTASEAHVDPRDNFTSYTEELGVVEGEAGLTVPSETAEASSTVPAPEDSGAKPAEGAAPATHVTPVKEETAPATHVTPAKAEPAKEPAKEATKEPAKEAAKEPAKGAAPGVLRLFKTDDNGNEVEMETTDFTKKNFVGDDKYEFKDNVKCTKVMFGDHLLWKKGDHSVDEPVNVTYRDTLKVVVVRDAKYAVNYKKNTITDEWKHDGTTERLTSAAAKTAQTISTLESGTPSARTRGLASPGLARGSAMSGSTTNLAASKKHSTSTTDLTATETLSKALSTSTQSLTTIEETPEHKSGTGTLRGAGGAHP</sequence>
<feature type="compositionally biased region" description="Low complexity" evidence="2">
    <location>
        <begin position="57"/>
        <end position="161"/>
    </location>
</feature>
<keyword evidence="1" id="KW-0175">Coiled coil</keyword>
<feature type="region of interest" description="Disordered" evidence="2">
    <location>
        <begin position="696"/>
        <end position="786"/>
    </location>
</feature>